<feature type="compositionally biased region" description="Polar residues" evidence="6">
    <location>
        <begin position="455"/>
        <end position="464"/>
    </location>
</feature>
<organism evidence="10 11">
    <name type="scientific">Candidatus Methylospira mobilis</name>
    <dbReference type="NCBI Taxonomy" id="1808979"/>
    <lineage>
        <taxon>Bacteria</taxon>
        <taxon>Pseudomonadati</taxon>
        <taxon>Pseudomonadota</taxon>
        <taxon>Gammaproteobacteria</taxon>
        <taxon>Methylococcales</taxon>
        <taxon>Methylococcaceae</taxon>
        <taxon>Candidatus Methylospira</taxon>
    </lineage>
</organism>
<dbReference type="PANTHER" id="PTHR43531:SF11">
    <property type="entry name" value="METHYL-ACCEPTING CHEMOTAXIS PROTEIN 3"/>
    <property type="match status" value="1"/>
</dbReference>
<dbReference type="GO" id="GO:0006935">
    <property type="term" value="P:chemotaxis"/>
    <property type="evidence" value="ECO:0007669"/>
    <property type="project" value="UniProtKB-KW"/>
</dbReference>
<dbReference type="PROSITE" id="PS50111">
    <property type="entry name" value="CHEMOTAXIS_TRANSDUC_2"/>
    <property type="match status" value="1"/>
</dbReference>
<evidence type="ECO:0000256" key="4">
    <source>
        <dbReference type="ARBA" id="ARBA00029447"/>
    </source>
</evidence>
<comment type="subcellular location">
    <subcellularLocation>
        <location evidence="1">Membrane</location>
    </subcellularLocation>
</comment>
<feature type="domain" description="Methyl-accepting transducer" evidence="8">
    <location>
        <begin position="216"/>
        <end position="431"/>
    </location>
</feature>
<dbReference type="InterPro" id="IPR051310">
    <property type="entry name" value="MCP_chemotaxis"/>
</dbReference>
<dbReference type="AlphaFoldDB" id="A0A5Q0BSA9"/>
<dbReference type="OrthoDB" id="9765776at2"/>
<evidence type="ECO:0000256" key="6">
    <source>
        <dbReference type="SAM" id="MobiDB-lite"/>
    </source>
</evidence>
<reference evidence="10 11" key="1">
    <citation type="submission" date="2019-09" db="EMBL/GenBank/DDBJ databases">
        <title>Ecophysiology of the spiral-shaped methanotroph Methylospira mobilis as revealed by the complete genome sequence.</title>
        <authorList>
            <person name="Oshkin I.Y."/>
            <person name="Dedysh S.N."/>
            <person name="Miroshnikov K."/>
            <person name="Danilova O.V."/>
            <person name="Hakobyan A."/>
            <person name="Liesack W."/>
        </authorList>
    </citation>
    <scope>NUCLEOTIDE SEQUENCE [LARGE SCALE GENOMIC DNA]</scope>
    <source>
        <strain evidence="10 11">Shm1</strain>
    </source>
</reference>
<keyword evidence="3 5" id="KW-0807">Transducer</keyword>
<feature type="domain" description="HAMP" evidence="9">
    <location>
        <begin position="159"/>
        <end position="211"/>
    </location>
</feature>
<dbReference type="PANTHER" id="PTHR43531">
    <property type="entry name" value="PROTEIN ICFG"/>
    <property type="match status" value="1"/>
</dbReference>
<protein>
    <submittedName>
        <fullName evidence="10">Methyl-accepting chemotaxis protein</fullName>
    </submittedName>
</protein>
<evidence type="ECO:0000313" key="10">
    <source>
        <dbReference type="EMBL" id="QFY45171.1"/>
    </source>
</evidence>
<dbReference type="FunCoup" id="A0A5Q0BSA9">
    <property type="interactions" value="170"/>
</dbReference>
<dbReference type="Gene3D" id="1.20.120.1530">
    <property type="match status" value="1"/>
</dbReference>
<proteinExistence type="inferred from homology"/>
<evidence type="ECO:0000313" key="11">
    <source>
        <dbReference type="Proteomes" id="UP000325755"/>
    </source>
</evidence>
<dbReference type="FunFam" id="1.10.287.950:FF:000001">
    <property type="entry name" value="Methyl-accepting chemotaxis sensory transducer"/>
    <property type="match status" value="1"/>
</dbReference>
<evidence type="ECO:0000259" key="8">
    <source>
        <dbReference type="PROSITE" id="PS50111"/>
    </source>
</evidence>
<dbReference type="GO" id="GO:0004888">
    <property type="term" value="F:transmembrane signaling receptor activity"/>
    <property type="evidence" value="ECO:0007669"/>
    <property type="project" value="TreeGrafter"/>
</dbReference>
<evidence type="ECO:0000256" key="7">
    <source>
        <dbReference type="SAM" id="Phobius"/>
    </source>
</evidence>
<comment type="similarity">
    <text evidence="4">Belongs to the methyl-accepting chemotaxis (MCP) protein family.</text>
</comment>
<keyword evidence="7" id="KW-1133">Transmembrane helix</keyword>
<keyword evidence="11" id="KW-1185">Reference proteome</keyword>
<dbReference type="GO" id="GO:0007165">
    <property type="term" value="P:signal transduction"/>
    <property type="evidence" value="ECO:0007669"/>
    <property type="project" value="UniProtKB-KW"/>
</dbReference>
<dbReference type="Gene3D" id="1.10.287.950">
    <property type="entry name" value="Methyl-accepting chemotaxis protein"/>
    <property type="match status" value="1"/>
</dbReference>
<feature type="region of interest" description="Disordered" evidence="6">
    <location>
        <begin position="450"/>
        <end position="494"/>
    </location>
</feature>
<dbReference type="GO" id="GO:0005886">
    <property type="term" value="C:plasma membrane"/>
    <property type="evidence" value="ECO:0007669"/>
    <property type="project" value="TreeGrafter"/>
</dbReference>
<dbReference type="InterPro" id="IPR003660">
    <property type="entry name" value="HAMP_dom"/>
</dbReference>
<gene>
    <name evidence="10" type="ORF">F6R98_17565</name>
</gene>
<name>A0A5Q0BSA9_9GAMM</name>
<evidence type="ECO:0000259" key="9">
    <source>
        <dbReference type="PROSITE" id="PS50885"/>
    </source>
</evidence>
<keyword evidence="2" id="KW-0145">Chemotaxis</keyword>
<dbReference type="EMBL" id="CP044205">
    <property type="protein sequence ID" value="QFY45171.1"/>
    <property type="molecule type" value="Genomic_DNA"/>
</dbReference>
<accession>A0A5Q0BSA9</accession>
<dbReference type="KEGG" id="mmob:F6R98_17565"/>
<dbReference type="CDD" id="cd11386">
    <property type="entry name" value="MCP_signal"/>
    <property type="match status" value="1"/>
</dbReference>
<dbReference type="PROSITE" id="PS50885">
    <property type="entry name" value="HAMP"/>
    <property type="match status" value="1"/>
</dbReference>
<evidence type="ECO:0000256" key="3">
    <source>
        <dbReference type="ARBA" id="ARBA00023224"/>
    </source>
</evidence>
<dbReference type="InParanoid" id="A0A5Q0BSA9"/>
<keyword evidence="7" id="KW-0812">Transmembrane</keyword>
<evidence type="ECO:0000256" key="5">
    <source>
        <dbReference type="PROSITE-ProRule" id="PRU00284"/>
    </source>
</evidence>
<dbReference type="SUPFAM" id="SSF58104">
    <property type="entry name" value="Methyl-accepting chemotaxis protein (MCP) signaling domain"/>
    <property type="match status" value="1"/>
</dbReference>
<evidence type="ECO:0000256" key="2">
    <source>
        <dbReference type="ARBA" id="ARBA00022500"/>
    </source>
</evidence>
<sequence length="494" mass="52961">MLKDVRGLQTNYIEATNNLIKYQNELMEKSGKDAQSGYSAARLLMCVLTVAAFVLGCIITLWVTRVLLGQLGGEPARLAEIADNVARGNLSDNIVLRANDNSSVMFSLMKMVGAINALAEDASLLSAAAAEGKLDTRANAARHQGDFRKIIQGVNNTLDAVIGPINEVMRVLTAMEKGDMTLSITEEYRGQLSQLRDTVNNTADKLAKTICQVLIATETLVETTGEVNATAQSLSQGASEQAASVEETSSAVEQMSSSVMQNAENAKVTDGMANKAAQEAGKGGEAVLQTVAAMKIIANKIQIIDDIAYQTNLLALNAAIEAARAGEHGKGFAVVAAEVRKLAERSQVAAQEIIEQASNSVELAENAGHLLKEIVPSIAKTSDLVQEITSASEEQATGIEQINKAMLQLSQVTQQNASASEELAATAEEMGDKAEQLQNLMSFFTVRIEEHQQRQAKSNSNKASRSFKPPKPKSRMDFPNLPPAGFDESEFVRF</sequence>
<dbReference type="InterPro" id="IPR004089">
    <property type="entry name" value="MCPsignal_dom"/>
</dbReference>
<evidence type="ECO:0000256" key="1">
    <source>
        <dbReference type="ARBA" id="ARBA00004370"/>
    </source>
</evidence>
<dbReference type="Pfam" id="PF00015">
    <property type="entry name" value="MCPsignal"/>
    <property type="match status" value="1"/>
</dbReference>
<dbReference type="SMART" id="SM00283">
    <property type="entry name" value="MA"/>
    <property type="match status" value="1"/>
</dbReference>
<keyword evidence="7" id="KW-0472">Membrane</keyword>
<feature type="transmembrane region" description="Helical" evidence="7">
    <location>
        <begin position="43"/>
        <end position="63"/>
    </location>
</feature>
<dbReference type="Pfam" id="PF18947">
    <property type="entry name" value="HAMP_2"/>
    <property type="match status" value="1"/>
</dbReference>
<dbReference type="Proteomes" id="UP000325755">
    <property type="component" value="Chromosome"/>
</dbReference>